<dbReference type="Pfam" id="PF05163">
    <property type="entry name" value="DinB"/>
    <property type="match status" value="1"/>
</dbReference>
<dbReference type="Gene3D" id="1.20.120.450">
    <property type="entry name" value="dinb family like domain"/>
    <property type="match status" value="1"/>
</dbReference>
<name>A0A1H7S265_9FLAO</name>
<gene>
    <name evidence="4" type="ORF">SAMN04488008_104462</name>
</gene>
<dbReference type="GO" id="GO:0046872">
    <property type="term" value="F:metal ion binding"/>
    <property type="evidence" value="ECO:0007669"/>
    <property type="project" value="UniProtKB-KW"/>
</dbReference>
<dbReference type="OrthoDB" id="9811413at2"/>
<dbReference type="Proteomes" id="UP000198990">
    <property type="component" value="Unassembled WGS sequence"/>
</dbReference>
<dbReference type="AlphaFoldDB" id="A0A1H7S265"/>
<organism evidence="4 5">
    <name type="scientific">Maribacter orientalis</name>
    <dbReference type="NCBI Taxonomy" id="228957"/>
    <lineage>
        <taxon>Bacteria</taxon>
        <taxon>Pseudomonadati</taxon>
        <taxon>Bacteroidota</taxon>
        <taxon>Flavobacteriia</taxon>
        <taxon>Flavobacteriales</taxon>
        <taxon>Flavobacteriaceae</taxon>
        <taxon>Maribacter</taxon>
    </lineage>
</organism>
<protein>
    <submittedName>
        <fullName evidence="4">Uncharacterized damage-inducible protein DinB (Forms a four-helix bundle)</fullName>
    </submittedName>
</protein>
<dbReference type="InterPro" id="IPR034660">
    <property type="entry name" value="DinB/YfiT-like"/>
</dbReference>
<evidence type="ECO:0000313" key="5">
    <source>
        <dbReference type="Proteomes" id="UP000198990"/>
    </source>
</evidence>
<feature type="binding site" evidence="3">
    <location>
        <position position="118"/>
    </location>
    <ligand>
        <name>a divalent metal cation</name>
        <dbReference type="ChEBI" id="CHEBI:60240"/>
    </ligand>
</feature>
<dbReference type="STRING" id="228957.SAMN04488008_104462"/>
<dbReference type="EMBL" id="FNZN01000004">
    <property type="protein sequence ID" value="SEL66438.1"/>
    <property type="molecule type" value="Genomic_DNA"/>
</dbReference>
<dbReference type="PANTHER" id="PTHR37302:SF3">
    <property type="entry name" value="DAMAGE-INDUCIBLE PROTEIN DINB"/>
    <property type="match status" value="1"/>
</dbReference>
<proteinExistence type="inferred from homology"/>
<evidence type="ECO:0000313" key="4">
    <source>
        <dbReference type="EMBL" id="SEL66438.1"/>
    </source>
</evidence>
<feature type="binding site" evidence="3">
    <location>
        <position position="122"/>
    </location>
    <ligand>
        <name>a divalent metal cation</name>
        <dbReference type="ChEBI" id="CHEBI:60240"/>
    </ligand>
</feature>
<comment type="similarity">
    <text evidence="1">Belongs to the DinB family.</text>
</comment>
<accession>A0A1H7S265</accession>
<evidence type="ECO:0000256" key="2">
    <source>
        <dbReference type="ARBA" id="ARBA00022723"/>
    </source>
</evidence>
<keyword evidence="2 3" id="KW-0479">Metal-binding</keyword>
<evidence type="ECO:0000256" key="3">
    <source>
        <dbReference type="PIRSR" id="PIRSR607837-1"/>
    </source>
</evidence>
<feature type="binding site" evidence="3">
    <location>
        <position position="39"/>
    </location>
    <ligand>
        <name>a divalent metal cation</name>
        <dbReference type="ChEBI" id="CHEBI:60240"/>
    </ligand>
</feature>
<evidence type="ECO:0000256" key="1">
    <source>
        <dbReference type="ARBA" id="ARBA00008635"/>
    </source>
</evidence>
<keyword evidence="5" id="KW-1185">Reference proteome</keyword>
<dbReference type="InterPro" id="IPR007837">
    <property type="entry name" value="DinB"/>
</dbReference>
<dbReference type="PANTHER" id="PTHR37302">
    <property type="entry name" value="SLR1116 PROTEIN"/>
    <property type="match status" value="1"/>
</dbReference>
<sequence>MKAFFNEIFDYNFQCNKKLIDECLRLSEVSPRTKSLFSHILNAHHIWNARILQKATEYDVWQEHDIKDWADIHYENQRSSFEILTNADRFDKRIDYENSEGRLFTNTLKDMLFHIVNHSTNHRGQIAVEFKSNGVTPVSLDYIHYKR</sequence>
<reference evidence="5" key="1">
    <citation type="submission" date="2016-10" db="EMBL/GenBank/DDBJ databases">
        <authorList>
            <person name="Varghese N."/>
            <person name="Submissions S."/>
        </authorList>
    </citation>
    <scope>NUCLEOTIDE SEQUENCE [LARGE SCALE GENOMIC DNA]</scope>
    <source>
        <strain evidence="5">DSM 16471</strain>
    </source>
</reference>
<dbReference type="SUPFAM" id="SSF109854">
    <property type="entry name" value="DinB/YfiT-like putative metalloenzymes"/>
    <property type="match status" value="1"/>
</dbReference>